<comment type="caution">
    <text evidence="1">The sequence shown here is derived from an EMBL/GenBank/DDBJ whole genome shotgun (WGS) entry which is preliminary data.</text>
</comment>
<dbReference type="SUPFAM" id="SSF69349">
    <property type="entry name" value="Phage fibre proteins"/>
    <property type="match status" value="1"/>
</dbReference>
<evidence type="ECO:0000313" key="1">
    <source>
        <dbReference type="EMBL" id="KAJ8309624.1"/>
    </source>
</evidence>
<sequence>MISLLVDNAHPMSPQPPTICGEPRPILFLAIRFSAVYHMKYLIICAKISNGNETVQKEVPCENTSFTIKTYHEGKNQTFTTNLRINVHKGLTLNVHRYFQINIHKGLTINVHRDFQIDVHKGLTINVHRDFQIDVHKGLTINVHRYFQINIHKGLTINVHRGFQIDVHKESELSIDTSIVSESVSSSGSGYKSS</sequence>
<name>A0ABQ9EWR2_TEGGR</name>
<dbReference type="EMBL" id="JARBDR010000648">
    <property type="protein sequence ID" value="KAJ8309624.1"/>
    <property type="molecule type" value="Genomic_DNA"/>
</dbReference>
<accession>A0ABQ9EWR2</accession>
<proteinExistence type="predicted"/>
<dbReference type="Proteomes" id="UP001217089">
    <property type="component" value="Unassembled WGS sequence"/>
</dbReference>
<organism evidence="1 2">
    <name type="scientific">Tegillarca granosa</name>
    <name type="common">Malaysian cockle</name>
    <name type="synonym">Anadara granosa</name>
    <dbReference type="NCBI Taxonomy" id="220873"/>
    <lineage>
        <taxon>Eukaryota</taxon>
        <taxon>Metazoa</taxon>
        <taxon>Spiralia</taxon>
        <taxon>Lophotrochozoa</taxon>
        <taxon>Mollusca</taxon>
        <taxon>Bivalvia</taxon>
        <taxon>Autobranchia</taxon>
        <taxon>Pteriomorphia</taxon>
        <taxon>Arcoida</taxon>
        <taxon>Arcoidea</taxon>
        <taxon>Arcidae</taxon>
        <taxon>Tegillarca</taxon>
    </lineage>
</organism>
<keyword evidence="2" id="KW-1185">Reference proteome</keyword>
<evidence type="ECO:0000313" key="2">
    <source>
        <dbReference type="Proteomes" id="UP001217089"/>
    </source>
</evidence>
<reference evidence="1 2" key="1">
    <citation type="submission" date="2022-12" db="EMBL/GenBank/DDBJ databases">
        <title>Chromosome-level genome of Tegillarca granosa.</title>
        <authorList>
            <person name="Kim J."/>
        </authorList>
    </citation>
    <scope>NUCLEOTIDE SEQUENCE [LARGE SCALE GENOMIC DNA]</scope>
    <source>
        <strain evidence="1">Teg-2019</strain>
        <tissue evidence="1">Adductor muscle</tissue>
    </source>
</reference>
<gene>
    <name evidence="1" type="ORF">KUTeg_012831</name>
</gene>
<protein>
    <submittedName>
        <fullName evidence="1">Uncharacterized protein</fullName>
    </submittedName>
</protein>